<dbReference type="SMART" id="SM00518">
    <property type="entry name" value="AP2Ec"/>
    <property type="match status" value="1"/>
</dbReference>
<dbReference type="NCBIfam" id="TIGR00587">
    <property type="entry name" value="nfo"/>
    <property type="match status" value="1"/>
</dbReference>
<dbReference type="AlphaFoldDB" id="M2Q312"/>
<dbReference type="PROSITE" id="PS00729">
    <property type="entry name" value="AP_NUCLEASE_F2_1"/>
    <property type="match status" value="1"/>
</dbReference>
<proteinExistence type="inferred from homology"/>
<evidence type="ECO:0000313" key="9">
    <source>
        <dbReference type="EMBL" id="EMD16641.1"/>
    </source>
</evidence>
<evidence type="ECO:0000256" key="3">
    <source>
        <dbReference type="ARBA" id="ARBA00022763"/>
    </source>
</evidence>
<evidence type="ECO:0000256" key="1">
    <source>
        <dbReference type="ARBA" id="ARBA00005340"/>
    </source>
</evidence>
<organism evidence="9 10">
    <name type="scientific">Eggerthia catenaformis OT 569 = DSM 20559</name>
    <dbReference type="NCBI Taxonomy" id="999415"/>
    <lineage>
        <taxon>Bacteria</taxon>
        <taxon>Bacillati</taxon>
        <taxon>Bacillota</taxon>
        <taxon>Erysipelotrichia</taxon>
        <taxon>Erysipelotrichales</taxon>
        <taxon>Coprobacillaceae</taxon>
        <taxon>Eggerthia</taxon>
    </lineage>
</organism>
<dbReference type="GO" id="GO:0008833">
    <property type="term" value="F:deoxyribonuclease IV (phage-T4-induced) activity"/>
    <property type="evidence" value="ECO:0007669"/>
    <property type="project" value="UniProtKB-UniRule"/>
</dbReference>
<dbReference type="EC" id="3.1.21.2" evidence="7"/>
<evidence type="ECO:0000256" key="6">
    <source>
        <dbReference type="ARBA" id="ARBA00023204"/>
    </source>
</evidence>
<feature type="binding site" evidence="7">
    <location>
        <position position="216"/>
    </location>
    <ligand>
        <name>Zn(2+)</name>
        <dbReference type="ChEBI" id="CHEBI:29105"/>
        <label>2</label>
    </ligand>
</feature>
<dbReference type="GO" id="GO:0008270">
    <property type="term" value="F:zinc ion binding"/>
    <property type="evidence" value="ECO:0007669"/>
    <property type="project" value="UniProtKB-UniRule"/>
</dbReference>
<keyword evidence="6 7" id="KW-0234">DNA repair</keyword>
<dbReference type="Gene3D" id="3.20.20.150">
    <property type="entry name" value="Divalent-metal-dependent TIM barrel enzymes"/>
    <property type="match status" value="1"/>
</dbReference>
<evidence type="ECO:0000256" key="4">
    <source>
        <dbReference type="ARBA" id="ARBA00022801"/>
    </source>
</evidence>
<reference evidence="9 10" key="1">
    <citation type="submission" date="2013-02" db="EMBL/GenBank/DDBJ databases">
        <title>The Genome Sequence of Lactobacillus catenaformis F0143.</title>
        <authorList>
            <consortium name="The Broad Institute Genome Sequencing Platform"/>
            <person name="Earl A."/>
            <person name="Ward D."/>
            <person name="Feldgarden M."/>
            <person name="Gevers D."/>
            <person name="Izard J."/>
            <person name="Blanton J.M."/>
            <person name="Mathney J."/>
            <person name="Dewhirst F.E."/>
            <person name="Young S.K."/>
            <person name="Zeng Q."/>
            <person name="Gargeya S."/>
            <person name="Fitzgerald M."/>
            <person name="Haas B."/>
            <person name="Abouelleil A."/>
            <person name="Alvarado L."/>
            <person name="Arachchi H.M."/>
            <person name="Berlin A."/>
            <person name="Chapman S.B."/>
            <person name="Gearin G."/>
            <person name="Goldberg J."/>
            <person name="Griggs A."/>
            <person name="Gujja S."/>
            <person name="Hansen M."/>
            <person name="Heiman D."/>
            <person name="Howarth C."/>
            <person name="Larimer J."/>
            <person name="Lui A."/>
            <person name="MacDonald P.J.P."/>
            <person name="McCowen C."/>
            <person name="Montmayeur A."/>
            <person name="Murphy C."/>
            <person name="Neiman D."/>
            <person name="Pearson M."/>
            <person name="Priest M."/>
            <person name="Roberts A."/>
            <person name="Saif S."/>
            <person name="Shea T."/>
            <person name="Sisk P."/>
            <person name="Stolte C."/>
            <person name="Sykes S."/>
            <person name="Wortman J."/>
            <person name="Nusbaum C."/>
            <person name="Birren B."/>
        </authorList>
    </citation>
    <scope>NUCLEOTIDE SEQUENCE [LARGE SCALE GENOMIC DNA]</scope>
    <source>
        <strain evidence="9 10">OT 569</strain>
    </source>
</reference>
<feature type="binding site" evidence="7">
    <location>
        <position position="182"/>
    </location>
    <ligand>
        <name>Zn(2+)</name>
        <dbReference type="ChEBI" id="CHEBI:29105"/>
        <label>2</label>
    </ligand>
</feature>
<dbReference type="PATRIC" id="fig|999415.3.peg.1213"/>
<comment type="caution">
    <text evidence="9">The sequence shown here is derived from an EMBL/GenBank/DDBJ whole genome shotgun (WGS) entry which is preliminary data.</text>
</comment>
<dbReference type="PANTHER" id="PTHR21445:SF0">
    <property type="entry name" value="APURINIC-APYRIMIDINIC ENDONUCLEASE"/>
    <property type="match status" value="1"/>
</dbReference>
<dbReference type="PROSITE" id="PS00730">
    <property type="entry name" value="AP_NUCLEASE_F2_2"/>
    <property type="match status" value="1"/>
</dbReference>
<evidence type="ECO:0000256" key="5">
    <source>
        <dbReference type="ARBA" id="ARBA00022833"/>
    </source>
</evidence>
<keyword evidence="7" id="KW-0540">Nuclease</keyword>
<dbReference type="EMBL" id="AGEJ01000018">
    <property type="protein sequence ID" value="EMD16641.1"/>
    <property type="molecule type" value="Genomic_DNA"/>
</dbReference>
<feature type="domain" description="Xylose isomerase-like TIM barrel" evidence="8">
    <location>
        <begin position="22"/>
        <end position="280"/>
    </location>
</feature>
<dbReference type="STRING" id="999415.HMPREF9943_01195"/>
<dbReference type="GO" id="GO:0003677">
    <property type="term" value="F:DNA binding"/>
    <property type="evidence" value="ECO:0007669"/>
    <property type="project" value="InterPro"/>
</dbReference>
<dbReference type="PANTHER" id="PTHR21445">
    <property type="entry name" value="ENDONUCLEASE IV ENDODEOXYRIBONUCLEASE IV"/>
    <property type="match status" value="1"/>
</dbReference>
<feature type="binding site" evidence="7">
    <location>
        <position position="185"/>
    </location>
    <ligand>
        <name>Zn(2+)</name>
        <dbReference type="ChEBI" id="CHEBI:29105"/>
        <label>3</label>
    </ligand>
</feature>
<comment type="catalytic activity">
    <reaction evidence="7">
        <text>Endonucleolytic cleavage to 5'-phosphooligonucleotide end-products.</text>
        <dbReference type="EC" id="3.1.21.2"/>
    </reaction>
</comment>
<evidence type="ECO:0000259" key="8">
    <source>
        <dbReference type="Pfam" id="PF01261"/>
    </source>
</evidence>
<dbReference type="GO" id="GO:0003906">
    <property type="term" value="F:DNA-(apurinic or apyrimidinic site) endonuclease activity"/>
    <property type="evidence" value="ECO:0007669"/>
    <property type="project" value="TreeGrafter"/>
</dbReference>
<feature type="binding site" evidence="7">
    <location>
        <position position="229"/>
    </location>
    <ligand>
        <name>Zn(2+)</name>
        <dbReference type="ChEBI" id="CHEBI:29105"/>
        <label>3</label>
    </ligand>
</feature>
<keyword evidence="3 7" id="KW-0227">DNA damage</keyword>
<dbReference type="PROSITE" id="PS51432">
    <property type="entry name" value="AP_NUCLEASE_F2_4"/>
    <property type="match status" value="1"/>
</dbReference>
<dbReference type="CDD" id="cd00019">
    <property type="entry name" value="AP2Ec"/>
    <property type="match status" value="1"/>
</dbReference>
<dbReference type="SUPFAM" id="SSF51658">
    <property type="entry name" value="Xylose isomerase-like"/>
    <property type="match status" value="1"/>
</dbReference>
<feature type="binding site" evidence="7">
    <location>
        <position position="72"/>
    </location>
    <ligand>
        <name>Zn(2+)</name>
        <dbReference type="ChEBI" id="CHEBI:29105"/>
        <label>1</label>
    </ligand>
</feature>
<feature type="binding site" evidence="7">
    <location>
        <position position="231"/>
    </location>
    <ligand>
        <name>Zn(2+)</name>
        <dbReference type="ChEBI" id="CHEBI:29105"/>
        <label>3</label>
    </ligand>
</feature>
<dbReference type="Proteomes" id="UP000011758">
    <property type="component" value="Unassembled WGS sequence"/>
</dbReference>
<keyword evidence="7 9" id="KW-0255">Endonuclease</keyword>
<dbReference type="GO" id="GO:0008081">
    <property type="term" value="F:phosphoric diester hydrolase activity"/>
    <property type="evidence" value="ECO:0007669"/>
    <property type="project" value="TreeGrafter"/>
</dbReference>
<comment type="cofactor">
    <cofactor evidence="7">
        <name>Zn(2+)</name>
        <dbReference type="ChEBI" id="CHEBI:29105"/>
    </cofactor>
    <text evidence="7">Binds 3 Zn(2+) ions.</text>
</comment>
<evidence type="ECO:0000256" key="7">
    <source>
        <dbReference type="HAMAP-Rule" id="MF_00152"/>
    </source>
</evidence>
<dbReference type="OrthoDB" id="9805666at2"/>
<dbReference type="InterPro" id="IPR036237">
    <property type="entry name" value="Xyl_isomerase-like_sf"/>
</dbReference>
<feature type="binding site" evidence="7">
    <location>
        <position position="113"/>
    </location>
    <ligand>
        <name>Zn(2+)</name>
        <dbReference type="ChEBI" id="CHEBI:29105"/>
        <label>1</label>
    </ligand>
</feature>
<dbReference type="PROSITE" id="PS00731">
    <property type="entry name" value="AP_NUCLEASE_F2_3"/>
    <property type="match status" value="1"/>
</dbReference>
<dbReference type="FunFam" id="3.20.20.150:FF:000001">
    <property type="entry name" value="Probable endonuclease 4"/>
    <property type="match status" value="1"/>
</dbReference>
<evidence type="ECO:0000256" key="2">
    <source>
        <dbReference type="ARBA" id="ARBA00022723"/>
    </source>
</evidence>
<evidence type="ECO:0000313" key="10">
    <source>
        <dbReference type="Proteomes" id="UP000011758"/>
    </source>
</evidence>
<dbReference type="HAMAP" id="MF_00152">
    <property type="entry name" value="Nfo"/>
    <property type="match status" value="1"/>
</dbReference>
<dbReference type="NCBIfam" id="NF002196">
    <property type="entry name" value="PRK01060.1-1"/>
    <property type="match status" value="1"/>
</dbReference>
<comment type="function">
    <text evidence="7">Endonuclease IV plays a role in DNA repair. It cleaves phosphodiester bonds at apurinic or apyrimidinic (AP) sites, generating a 3'-hydroxyl group and a 5'-terminal sugar phosphate.</text>
</comment>
<name>M2Q312_9FIRM</name>
<dbReference type="eggNOG" id="COG0648">
    <property type="taxonomic scope" value="Bacteria"/>
</dbReference>
<accession>M2Q312</accession>
<keyword evidence="5 7" id="KW-0862">Zinc</keyword>
<dbReference type="InterPro" id="IPR018246">
    <property type="entry name" value="AP_endonuc_F2_Zn_BS"/>
</dbReference>
<keyword evidence="4 7" id="KW-0378">Hydrolase</keyword>
<dbReference type="InterPro" id="IPR013022">
    <property type="entry name" value="Xyl_isomerase-like_TIM-brl"/>
</dbReference>
<keyword evidence="2 7" id="KW-0479">Metal-binding</keyword>
<comment type="similarity">
    <text evidence="1 7">Belongs to the AP endonuclease 2 family.</text>
</comment>
<dbReference type="GO" id="GO:0006284">
    <property type="term" value="P:base-excision repair"/>
    <property type="evidence" value="ECO:0007669"/>
    <property type="project" value="TreeGrafter"/>
</dbReference>
<feature type="binding site" evidence="7">
    <location>
        <position position="148"/>
    </location>
    <ligand>
        <name>Zn(2+)</name>
        <dbReference type="ChEBI" id="CHEBI:29105"/>
        <label>1</label>
    </ligand>
</feature>
<protein>
    <recommendedName>
        <fullName evidence="7">Probable endonuclease 4</fullName>
        <ecNumber evidence="7">3.1.21.2</ecNumber>
    </recommendedName>
    <alternativeName>
        <fullName evidence="7">Endodeoxyribonuclease IV</fullName>
    </alternativeName>
    <alternativeName>
        <fullName evidence="7">Endonuclease IV</fullName>
    </alternativeName>
</protein>
<keyword evidence="10" id="KW-1185">Reference proteome</keyword>
<feature type="binding site" evidence="7">
    <location>
        <position position="261"/>
    </location>
    <ligand>
        <name>Zn(2+)</name>
        <dbReference type="ChEBI" id="CHEBI:29105"/>
        <label>2</label>
    </ligand>
</feature>
<gene>
    <name evidence="7" type="primary">nfo</name>
    <name evidence="9" type="ORF">HMPREF9943_01195</name>
</gene>
<dbReference type="RefSeq" id="WP_004803105.1">
    <property type="nucleotide sequence ID" value="NZ_KB446648.1"/>
</dbReference>
<sequence>MELLIGSHVSLTGKDMLLGSVKEALSYNANTFMFYTGAPQNTKRKPVSRMKIQEALALMKENGIDKNNIVVHAPYIINLANTLKKETYELAVSFLREEIQRVEEIGMRRLVLHPGSHVKAGEEAGINSIISGLNDVLTENQNVVVCLETMAGKGSELGISIDQLAYIIDHVFYKDKLGICLDTCHLNDAGYDLSLFDEILDEIDQKIGLDKVLVVHVNDSKNPRGAHKDRHENIGYGTIGFDILNAIVHNKRLENVPKILETPYIDNKAPYKEEIQMFRTQIFNSDLKKMS</sequence>
<dbReference type="Pfam" id="PF01261">
    <property type="entry name" value="AP_endonuc_2"/>
    <property type="match status" value="1"/>
</dbReference>
<feature type="binding site" evidence="7">
    <location>
        <position position="148"/>
    </location>
    <ligand>
        <name>Zn(2+)</name>
        <dbReference type="ChEBI" id="CHEBI:29105"/>
        <label>2</label>
    </ligand>
</feature>
<dbReference type="InterPro" id="IPR001719">
    <property type="entry name" value="AP_endonuc_2"/>
</dbReference>